<dbReference type="Pfam" id="PF11387">
    <property type="entry name" value="DUF2795"/>
    <property type="match status" value="1"/>
</dbReference>
<dbReference type="Proteomes" id="UP000294744">
    <property type="component" value="Unassembled WGS sequence"/>
</dbReference>
<proteinExistence type="predicted"/>
<dbReference type="AlphaFoldDB" id="A0A4R4UPG9"/>
<evidence type="ECO:0000313" key="2">
    <source>
        <dbReference type="Proteomes" id="UP000294744"/>
    </source>
</evidence>
<dbReference type="OrthoDB" id="6161020at2"/>
<dbReference type="InterPro" id="IPR021527">
    <property type="entry name" value="DUF2795"/>
</dbReference>
<comment type="caution">
    <text evidence="1">The sequence shown here is derived from an EMBL/GenBank/DDBJ whole genome shotgun (WGS) entry which is preliminary data.</text>
</comment>
<sequence length="75" mass="8302">MTKRDEMRVDKALQGLEFPADREQLVDFATDREADAETLTALRSIPARQYANKDEVIEAVPQEPEGDAPGGTNRG</sequence>
<protein>
    <submittedName>
        <fullName evidence="1">DUF2795 domain-containing protein</fullName>
    </submittedName>
</protein>
<gene>
    <name evidence="1" type="ORF">E1161_18835</name>
</gene>
<name>A0A4R4UPG9_9PSEU</name>
<reference evidence="1 2" key="1">
    <citation type="submission" date="2019-03" db="EMBL/GenBank/DDBJ databases">
        <title>Draft genome sequences of novel Actinobacteria.</title>
        <authorList>
            <person name="Sahin N."/>
            <person name="Ay H."/>
            <person name="Saygin H."/>
        </authorList>
    </citation>
    <scope>NUCLEOTIDE SEQUENCE [LARGE SCALE GENOMIC DNA]</scope>
    <source>
        <strain evidence="1 2">16K404</strain>
    </source>
</reference>
<evidence type="ECO:0000313" key="1">
    <source>
        <dbReference type="EMBL" id="TDC90373.1"/>
    </source>
</evidence>
<accession>A0A4R4UPG9</accession>
<dbReference type="EMBL" id="SMKV01000025">
    <property type="protein sequence ID" value="TDC90373.1"/>
    <property type="molecule type" value="Genomic_DNA"/>
</dbReference>
<keyword evidence="2" id="KW-1185">Reference proteome</keyword>
<dbReference type="RefSeq" id="WP_132625085.1">
    <property type="nucleotide sequence ID" value="NZ_SMKV01000025.1"/>
</dbReference>
<organism evidence="1 2">
    <name type="scientific">Saccharopolyspora aridisoli</name>
    <dbReference type="NCBI Taxonomy" id="2530385"/>
    <lineage>
        <taxon>Bacteria</taxon>
        <taxon>Bacillati</taxon>
        <taxon>Actinomycetota</taxon>
        <taxon>Actinomycetes</taxon>
        <taxon>Pseudonocardiales</taxon>
        <taxon>Pseudonocardiaceae</taxon>
        <taxon>Saccharopolyspora</taxon>
    </lineage>
</organism>